<evidence type="ECO:0000256" key="2">
    <source>
        <dbReference type="SAM" id="Phobius"/>
    </source>
</evidence>
<dbReference type="PRINTS" id="PR01217">
    <property type="entry name" value="PRICHEXTENSN"/>
</dbReference>
<feature type="compositionally biased region" description="Low complexity" evidence="1">
    <location>
        <begin position="116"/>
        <end position="129"/>
    </location>
</feature>
<accession>A0A6F8YHQ4</accession>
<keyword evidence="2" id="KW-0472">Membrane</keyword>
<feature type="chain" id="PRO_5026079850" description="Gram-positive cocci surface proteins LPxTG domain-containing protein" evidence="3">
    <location>
        <begin position="33"/>
        <end position="171"/>
    </location>
</feature>
<evidence type="ECO:0000256" key="1">
    <source>
        <dbReference type="SAM" id="MobiDB-lite"/>
    </source>
</evidence>
<evidence type="ECO:0000313" key="5">
    <source>
        <dbReference type="Proteomes" id="UP000503011"/>
    </source>
</evidence>
<evidence type="ECO:0008006" key="6">
    <source>
        <dbReference type="Google" id="ProtNLM"/>
    </source>
</evidence>
<proteinExistence type="predicted"/>
<sequence length="171" mass="17238">MRTKLRMAAAAALVSVPLTVLGASAMLSSAQAATPPSDCDSGYGCHTTEPPTTHPHTKPPTTHPTHRPTTKPPTKPPTTPPTTAPTKPPTTPPTTAPTTPPTTPPTTAPTTPPTEAPTTRPPTTVVTTPPVLPKTGGDPAGLALVGAVLVGGGAALGLGAYAFTRRRRFEG</sequence>
<dbReference type="KEGG" id="psuu:Psuf_027840"/>
<feature type="signal peptide" evidence="3">
    <location>
        <begin position="1"/>
        <end position="32"/>
    </location>
</feature>
<name>A0A6F8YHQ4_9ACTN</name>
<dbReference type="Proteomes" id="UP000503011">
    <property type="component" value="Chromosome"/>
</dbReference>
<keyword evidence="2" id="KW-0812">Transmembrane</keyword>
<reference evidence="4 5" key="1">
    <citation type="submission" date="2020-03" db="EMBL/GenBank/DDBJ databases">
        <title>Whole genome shotgun sequence of Phytohabitans suffuscus NBRC 105367.</title>
        <authorList>
            <person name="Komaki H."/>
            <person name="Tamura T."/>
        </authorList>
    </citation>
    <scope>NUCLEOTIDE SEQUENCE [LARGE SCALE GENOMIC DNA]</scope>
    <source>
        <strain evidence="4 5">NBRC 105367</strain>
    </source>
</reference>
<gene>
    <name evidence="4" type="ORF">Psuf_027840</name>
</gene>
<keyword evidence="2" id="KW-1133">Transmembrane helix</keyword>
<protein>
    <recommendedName>
        <fullName evidence="6">Gram-positive cocci surface proteins LPxTG domain-containing protein</fullName>
    </recommendedName>
</protein>
<organism evidence="4 5">
    <name type="scientific">Phytohabitans suffuscus</name>
    <dbReference type="NCBI Taxonomy" id="624315"/>
    <lineage>
        <taxon>Bacteria</taxon>
        <taxon>Bacillati</taxon>
        <taxon>Actinomycetota</taxon>
        <taxon>Actinomycetes</taxon>
        <taxon>Micromonosporales</taxon>
        <taxon>Micromonosporaceae</taxon>
    </lineage>
</organism>
<evidence type="ECO:0000256" key="3">
    <source>
        <dbReference type="SAM" id="SignalP"/>
    </source>
</evidence>
<keyword evidence="3" id="KW-0732">Signal</keyword>
<feature type="region of interest" description="Disordered" evidence="1">
    <location>
        <begin position="31"/>
        <end position="133"/>
    </location>
</feature>
<feature type="compositionally biased region" description="Pro residues" evidence="1">
    <location>
        <begin position="70"/>
        <end position="115"/>
    </location>
</feature>
<evidence type="ECO:0000313" key="4">
    <source>
        <dbReference type="EMBL" id="BCB85471.1"/>
    </source>
</evidence>
<feature type="transmembrane region" description="Helical" evidence="2">
    <location>
        <begin position="140"/>
        <end position="163"/>
    </location>
</feature>
<reference evidence="4 5" key="2">
    <citation type="submission" date="2020-03" db="EMBL/GenBank/DDBJ databases">
        <authorList>
            <person name="Ichikawa N."/>
            <person name="Kimura A."/>
            <person name="Kitahashi Y."/>
            <person name="Uohara A."/>
        </authorList>
    </citation>
    <scope>NUCLEOTIDE SEQUENCE [LARGE SCALE GENOMIC DNA]</scope>
    <source>
        <strain evidence="4 5">NBRC 105367</strain>
    </source>
</reference>
<dbReference type="EMBL" id="AP022871">
    <property type="protein sequence ID" value="BCB85471.1"/>
    <property type="molecule type" value="Genomic_DNA"/>
</dbReference>
<keyword evidence="5" id="KW-1185">Reference proteome</keyword>
<dbReference type="AlphaFoldDB" id="A0A6F8YHQ4"/>